<feature type="domain" description="Transposase InsH N-terminal" evidence="1">
    <location>
        <begin position="18"/>
        <end position="111"/>
    </location>
</feature>
<dbReference type="HOGENOM" id="CLU_021293_1_1_0"/>
<reference evidence="2 3" key="1">
    <citation type="journal article" date="2012" name="Stand. Genomic Sci.">
        <title>Complete genome sequence of Terriglobus saanensis type strain SP1PR4(T), an Acidobacteria from tundra soil.</title>
        <authorList>
            <person name="Rawat S.R."/>
            <person name="Mannisto M.K."/>
            <person name="Starovoytov V."/>
            <person name="Goodwin L."/>
            <person name="Nolan M."/>
            <person name="Hauser L."/>
            <person name="Land M."/>
            <person name="Davenport K.W."/>
            <person name="Woyke T."/>
            <person name="Haggblom M.M."/>
        </authorList>
    </citation>
    <scope>NUCLEOTIDE SEQUENCE</scope>
    <source>
        <strain evidence="3">ATCC BAA-1853 / DSM 23119 / SP1PR4</strain>
    </source>
</reference>
<dbReference type="PANTHER" id="PTHR33408:SF2">
    <property type="entry name" value="TRANSPOSASE DDE DOMAIN-CONTAINING PROTEIN"/>
    <property type="match status" value="1"/>
</dbReference>
<evidence type="ECO:0000313" key="3">
    <source>
        <dbReference type="Proteomes" id="UP000006844"/>
    </source>
</evidence>
<name>E8V4D1_TERSS</name>
<dbReference type="KEGG" id="tsa:AciPR4_2919"/>
<organism evidence="2 3">
    <name type="scientific">Terriglobus saanensis (strain ATCC BAA-1853 / DSM 23119 / SP1PR4)</name>
    <dbReference type="NCBI Taxonomy" id="401053"/>
    <lineage>
        <taxon>Bacteria</taxon>
        <taxon>Pseudomonadati</taxon>
        <taxon>Acidobacteriota</taxon>
        <taxon>Terriglobia</taxon>
        <taxon>Terriglobales</taxon>
        <taxon>Acidobacteriaceae</taxon>
        <taxon>Terriglobus</taxon>
    </lineage>
</organism>
<dbReference type="RefSeq" id="WP_013569412.1">
    <property type="nucleotide sequence ID" value="NC_014963.1"/>
</dbReference>
<dbReference type="PANTHER" id="PTHR33408">
    <property type="entry name" value="TRANSPOSASE"/>
    <property type="match status" value="1"/>
</dbReference>
<dbReference type="OrthoDB" id="122452at2"/>
<evidence type="ECO:0000259" key="1">
    <source>
        <dbReference type="Pfam" id="PF05598"/>
    </source>
</evidence>
<dbReference type="Proteomes" id="UP000006844">
    <property type="component" value="Chromosome"/>
</dbReference>
<protein>
    <submittedName>
        <fullName evidence="2">IS4 family transposase</fullName>
    </submittedName>
</protein>
<dbReference type="AlphaFoldDB" id="E8V4D1"/>
<keyword evidence="3" id="KW-1185">Reference proteome</keyword>
<dbReference type="Pfam" id="PF05598">
    <property type="entry name" value="DUF772"/>
    <property type="match status" value="1"/>
</dbReference>
<evidence type="ECO:0000313" key="2">
    <source>
        <dbReference type="EMBL" id="ADV83680.1"/>
    </source>
</evidence>
<gene>
    <name evidence="2" type="ordered locus">AciPR4_2919</name>
</gene>
<accession>E8V4D1</accession>
<sequence length="230" mass="26501">MGYIEGDGRSQGTLFPVVLDDLVPVDHICRVIDAFVDRLKMNELGFERAEVAKTGRPGYDPRDLLKLYLYGYLNQIRSSRRLEQECRRNVELMWLLSRLYPDHKSIAEFRRMHREAVTLAGVELVRFAKSCGLIRGEWIAIDGSKFRAVSSIDTARERFKLQRYLDSMEDGEEHQETVDPSAVQDALEKLTNRLRGRSQVPSPAPFPSELVPKIRMNKIRPGITTRVLQR</sequence>
<proteinExistence type="predicted"/>
<dbReference type="EMBL" id="CP002467">
    <property type="protein sequence ID" value="ADV83680.1"/>
    <property type="molecule type" value="Genomic_DNA"/>
</dbReference>
<dbReference type="eggNOG" id="COG3666">
    <property type="taxonomic scope" value="Bacteria"/>
</dbReference>
<dbReference type="InterPro" id="IPR008490">
    <property type="entry name" value="Transposase_InsH_N"/>
</dbReference>